<dbReference type="Pfam" id="PF24626">
    <property type="entry name" value="SH3_Tf2-1"/>
    <property type="match status" value="1"/>
</dbReference>
<dbReference type="PANTHER" id="PTHR46148:SF44">
    <property type="entry name" value="GAG-POL POLYPROTEIN"/>
    <property type="match status" value="1"/>
</dbReference>
<dbReference type="EMBL" id="SMMG02000001">
    <property type="protein sequence ID" value="KAA3487254.1"/>
    <property type="molecule type" value="Genomic_DNA"/>
</dbReference>
<proteinExistence type="predicted"/>
<dbReference type="Proteomes" id="UP000325315">
    <property type="component" value="Unassembled WGS sequence"/>
</dbReference>
<dbReference type="OrthoDB" id="997247at2759"/>
<protein>
    <submittedName>
        <fullName evidence="2">Retrotransposon gag protein</fullName>
    </submittedName>
</protein>
<name>A0A5B6X1S5_9ROSI</name>
<gene>
    <name evidence="2" type="ORF">EPI10_031092</name>
</gene>
<dbReference type="PANTHER" id="PTHR46148">
    <property type="entry name" value="CHROMO DOMAIN-CONTAINING PROTEIN"/>
    <property type="match status" value="1"/>
</dbReference>
<evidence type="ECO:0000313" key="3">
    <source>
        <dbReference type="Proteomes" id="UP000325315"/>
    </source>
</evidence>
<dbReference type="AlphaFoldDB" id="A0A5B6X1S5"/>
<organism evidence="2 3">
    <name type="scientific">Gossypium australe</name>
    <dbReference type="NCBI Taxonomy" id="47621"/>
    <lineage>
        <taxon>Eukaryota</taxon>
        <taxon>Viridiplantae</taxon>
        <taxon>Streptophyta</taxon>
        <taxon>Embryophyta</taxon>
        <taxon>Tracheophyta</taxon>
        <taxon>Spermatophyta</taxon>
        <taxon>Magnoliopsida</taxon>
        <taxon>eudicotyledons</taxon>
        <taxon>Gunneridae</taxon>
        <taxon>Pentapetalae</taxon>
        <taxon>rosids</taxon>
        <taxon>malvids</taxon>
        <taxon>Malvales</taxon>
        <taxon>Malvaceae</taxon>
        <taxon>Malvoideae</taxon>
        <taxon>Gossypium</taxon>
    </lineage>
</organism>
<dbReference type="InterPro" id="IPR056924">
    <property type="entry name" value="SH3_Tf2-1"/>
</dbReference>
<accession>A0A5B6X1S5</accession>
<feature type="domain" description="Tf2-1-like SH3-like" evidence="1">
    <location>
        <begin position="42"/>
        <end position="106"/>
    </location>
</feature>
<evidence type="ECO:0000259" key="1">
    <source>
        <dbReference type="Pfam" id="PF24626"/>
    </source>
</evidence>
<keyword evidence="3" id="KW-1185">Reference proteome</keyword>
<comment type="caution">
    <text evidence="2">The sequence shown here is derived from an EMBL/GenBank/DDBJ whole genome shotgun (WGS) entry which is preliminary data.</text>
</comment>
<evidence type="ECO:0000313" key="2">
    <source>
        <dbReference type="EMBL" id="KAA3487254.1"/>
    </source>
</evidence>
<sequence>MAPYEALYGHKCRTPLYWTELSEKKIHGVDLICEIEEKVKVGDKLFLKISHWKKVLRFGRKGKLSPRFIRPYEIIQRIGPLAYRLALPSEFDKIHYVFHVSMLRRY</sequence>
<reference evidence="2" key="1">
    <citation type="submission" date="2019-08" db="EMBL/GenBank/DDBJ databases">
        <authorList>
            <person name="Liu F."/>
        </authorList>
    </citation>
    <scope>NUCLEOTIDE SEQUENCE [LARGE SCALE GENOMIC DNA]</scope>
    <source>
        <strain evidence="2">PA1801</strain>
        <tissue evidence="2">Leaf</tissue>
    </source>
</reference>